<organism evidence="1 2">
    <name type="scientific">Paramecium octaurelia</name>
    <dbReference type="NCBI Taxonomy" id="43137"/>
    <lineage>
        <taxon>Eukaryota</taxon>
        <taxon>Sar</taxon>
        <taxon>Alveolata</taxon>
        <taxon>Ciliophora</taxon>
        <taxon>Intramacronucleata</taxon>
        <taxon>Oligohymenophorea</taxon>
        <taxon>Peniculida</taxon>
        <taxon>Parameciidae</taxon>
        <taxon>Paramecium</taxon>
    </lineage>
</organism>
<reference evidence="1" key="1">
    <citation type="submission" date="2021-01" db="EMBL/GenBank/DDBJ databases">
        <authorList>
            <consortium name="Genoscope - CEA"/>
            <person name="William W."/>
        </authorList>
    </citation>
    <scope>NUCLEOTIDE SEQUENCE</scope>
</reference>
<sequence length="247" mass="29444">MLYLPYQFSCQNSFVICKSLRQKNQSKYQNSDNHFDIKNLELLHMTQFSGKQNPLNTTITLPNQKYESTLISCLSQTNINLTNQINLVKEYNHRKQQRTSQKILLEKYATSDDSSLYLESSRFKIERNFNQIYKSGKFRWLYPGEEAAIIEVFKKISLLMMSMQKIQNLIINKKRLEYLFNYPICLKQIEAHWKILATIFKLKQQNRVYKNQATNKLWKDIQTSKTLFLDLNMDNNKLVLFVKQLQN</sequence>
<comment type="caution">
    <text evidence="1">The sequence shown here is derived from an EMBL/GenBank/DDBJ whole genome shotgun (WGS) entry which is preliminary data.</text>
</comment>
<gene>
    <name evidence="1" type="ORF">POCTA_138.1.T1430017</name>
</gene>
<proteinExistence type="predicted"/>
<evidence type="ECO:0000313" key="2">
    <source>
        <dbReference type="Proteomes" id="UP000683925"/>
    </source>
</evidence>
<dbReference type="EMBL" id="CAJJDP010000144">
    <property type="protein sequence ID" value="CAD8208022.1"/>
    <property type="molecule type" value="Genomic_DNA"/>
</dbReference>
<protein>
    <submittedName>
        <fullName evidence="1">Uncharacterized protein</fullName>
    </submittedName>
</protein>
<dbReference type="Proteomes" id="UP000683925">
    <property type="component" value="Unassembled WGS sequence"/>
</dbReference>
<evidence type="ECO:0000313" key="1">
    <source>
        <dbReference type="EMBL" id="CAD8208022.1"/>
    </source>
</evidence>
<keyword evidence="2" id="KW-1185">Reference proteome</keyword>
<name>A0A8S1Y7Z2_PAROT</name>
<accession>A0A8S1Y7Z2</accession>
<dbReference type="AlphaFoldDB" id="A0A8S1Y7Z2"/>